<organism evidence="1 2">
    <name type="scientific">Gulo gulo</name>
    <name type="common">Wolverine</name>
    <name type="synonym">Gluton</name>
    <dbReference type="NCBI Taxonomy" id="48420"/>
    <lineage>
        <taxon>Eukaryota</taxon>
        <taxon>Metazoa</taxon>
        <taxon>Chordata</taxon>
        <taxon>Craniata</taxon>
        <taxon>Vertebrata</taxon>
        <taxon>Euteleostomi</taxon>
        <taxon>Mammalia</taxon>
        <taxon>Eutheria</taxon>
        <taxon>Laurasiatheria</taxon>
        <taxon>Carnivora</taxon>
        <taxon>Caniformia</taxon>
        <taxon>Musteloidea</taxon>
        <taxon>Mustelidae</taxon>
        <taxon>Guloninae</taxon>
        <taxon>Gulo</taxon>
    </lineage>
</organism>
<reference evidence="1 2" key="1">
    <citation type="submission" date="2018-10" db="EMBL/GenBank/DDBJ databases">
        <authorList>
            <person name="Ekblom R."/>
            <person name="Jareborg N."/>
        </authorList>
    </citation>
    <scope>NUCLEOTIDE SEQUENCE [LARGE SCALE GENOMIC DNA]</scope>
    <source>
        <tissue evidence="1">Muscle</tissue>
    </source>
</reference>
<dbReference type="EMBL" id="CYRY02014473">
    <property type="protein sequence ID" value="VCW84518.1"/>
    <property type="molecule type" value="Genomic_DNA"/>
</dbReference>
<accession>A0A9X9Q0E5</accession>
<comment type="caution">
    <text evidence="1">The sequence shown here is derived from an EMBL/GenBank/DDBJ whole genome shotgun (WGS) entry which is preliminary data.</text>
</comment>
<gene>
    <name evidence="1" type="ORF">BN2614_LOCUS1</name>
</gene>
<evidence type="ECO:0000313" key="1">
    <source>
        <dbReference type="EMBL" id="VCW84518.1"/>
    </source>
</evidence>
<dbReference type="Proteomes" id="UP000269945">
    <property type="component" value="Unassembled WGS sequence"/>
</dbReference>
<dbReference type="AlphaFoldDB" id="A0A9X9Q0E5"/>
<feature type="non-terminal residue" evidence="1">
    <location>
        <position position="41"/>
    </location>
</feature>
<evidence type="ECO:0000313" key="2">
    <source>
        <dbReference type="Proteomes" id="UP000269945"/>
    </source>
</evidence>
<name>A0A9X9Q0E5_GULGU</name>
<proteinExistence type="predicted"/>
<sequence length="41" mass="4696">MVPSLLLASHRPWNNSRISCPRLCHSDERSSNNSTGWFHTT</sequence>
<keyword evidence="2" id="KW-1185">Reference proteome</keyword>
<protein>
    <submittedName>
        <fullName evidence="1">Uncharacterized protein</fullName>
    </submittedName>
</protein>